<accession>A0A1I0UH25</accession>
<dbReference type="Proteomes" id="UP001273935">
    <property type="component" value="Unassembled WGS sequence"/>
</dbReference>
<proteinExistence type="predicted"/>
<dbReference type="STRING" id="319939.SAMN05216263_112158"/>
<dbReference type="InterPro" id="IPR007420">
    <property type="entry name" value="DUF465"/>
</dbReference>
<dbReference type="EMBL" id="AP022642">
    <property type="protein sequence ID" value="BCA29029.1"/>
    <property type="molecule type" value="Genomic_DNA"/>
</dbReference>
<dbReference type="InterPro" id="IPR038444">
    <property type="entry name" value="DUF465_sf"/>
</dbReference>
<keyword evidence="1" id="KW-0175">Coiled coil</keyword>
<dbReference type="Pfam" id="PF04325">
    <property type="entry name" value="DUF465"/>
    <property type="match status" value="1"/>
</dbReference>
<dbReference type="Gene3D" id="6.10.280.50">
    <property type="match status" value="1"/>
</dbReference>
<keyword evidence="7" id="KW-1185">Reference proteome</keyword>
<protein>
    <submittedName>
        <fullName evidence="4">DUF465 domain-containing protein</fullName>
    </submittedName>
</protein>
<evidence type="ECO:0000313" key="7">
    <source>
        <dbReference type="Proteomes" id="UP001273935"/>
    </source>
</evidence>
<dbReference type="AlphaFoldDB" id="A0A1I0UH25"/>
<reference evidence="4 5" key="1">
    <citation type="submission" date="2019-12" db="EMBL/GenBank/DDBJ databases">
        <title>Draft genome sequence of Pseudomonas otitidis recovered from a chicken carcass.</title>
        <authorList>
            <person name="Vieira T.R."/>
            <person name="Oliviera E.F.C."/>
            <person name="Silva N.M.V."/>
            <person name="Sambrano G.E."/>
            <person name="Cibulski S.P."/>
            <person name="Cardoso M.R.I."/>
        </authorList>
    </citation>
    <scope>NUCLEOTIDE SEQUENCE [LARGE SCALE GENOMIC DNA]</scope>
    <source>
        <strain evidence="4 5">25_K</strain>
    </source>
</reference>
<evidence type="ECO:0000313" key="2">
    <source>
        <dbReference type="EMBL" id="BCA29029.1"/>
    </source>
</evidence>
<gene>
    <name evidence="4" type="ORF">GO594_26520</name>
    <name evidence="2" type="ORF">PtoMrB4_30060</name>
    <name evidence="3" type="ORF">R0G64_03595</name>
</gene>
<dbReference type="KEGG" id="poj:PtoMrB4_30060"/>
<evidence type="ECO:0000313" key="3">
    <source>
        <dbReference type="EMBL" id="MDV3438514.1"/>
    </source>
</evidence>
<evidence type="ECO:0000313" key="4">
    <source>
        <dbReference type="EMBL" id="MWK59556.1"/>
    </source>
</evidence>
<reference evidence="2 6" key="2">
    <citation type="journal article" date="2020" name="Microbiol. Resour. Announc.">
        <title>Complete genome sequence of Pseudomonas otitidis strain MrB4, isolated from Lake Biwa in Japan.</title>
        <authorList>
            <person name="Miyazaki K."/>
            <person name="Hase E."/>
            <person name="Maruya T."/>
        </authorList>
    </citation>
    <scope>NUCLEOTIDE SEQUENCE [LARGE SCALE GENOMIC DNA]</scope>
    <source>
        <strain evidence="2 6">MrB4</strain>
    </source>
</reference>
<evidence type="ECO:0000313" key="6">
    <source>
        <dbReference type="Proteomes" id="UP000501237"/>
    </source>
</evidence>
<dbReference type="Proteomes" id="UP000461288">
    <property type="component" value="Unassembled WGS sequence"/>
</dbReference>
<dbReference type="EMBL" id="WTFN01000102">
    <property type="protein sequence ID" value="MWK59556.1"/>
    <property type="molecule type" value="Genomic_DNA"/>
</dbReference>
<name>A0A1I0UH25_9GAMM</name>
<evidence type="ECO:0000313" key="5">
    <source>
        <dbReference type="Proteomes" id="UP000461288"/>
    </source>
</evidence>
<sequence>MFPEYRTLITKLKHTDAHFQKKFDQHNALDEEITKLEKHNASDYSNEVRDLKKQKLKLKEELYEILKQHSQQTP</sequence>
<dbReference type="EMBL" id="JAWJUL010000009">
    <property type="protein sequence ID" value="MDV3438514.1"/>
    <property type="molecule type" value="Genomic_DNA"/>
</dbReference>
<reference evidence="3 7" key="3">
    <citation type="submission" date="2023-10" db="EMBL/GenBank/DDBJ databases">
        <title>Pseudomonas otitidis isolated from a paediatric patient with cystic fibrosis in Chile.</title>
        <authorList>
            <person name="Amsteins-Romero L."/>
            <person name="Opazo-Capurro A."/>
            <person name="Matus-Kohler M."/>
            <person name="Gonzalez-Rocha G."/>
        </authorList>
    </citation>
    <scope>NUCLEOTIDE SEQUENCE [LARGE SCALE GENOMIC DNA]</scope>
    <source>
        <strain evidence="3 7">P-714</strain>
    </source>
</reference>
<dbReference type="GeneID" id="57398221"/>
<organism evidence="4 5">
    <name type="scientific">Metapseudomonas otitidis</name>
    <dbReference type="NCBI Taxonomy" id="319939"/>
    <lineage>
        <taxon>Bacteria</taxon>
        <taxon>Pseudomonadati</taxon>
        <taxon>Pseudomonadota</taxon>
        <taxon>Gammaproteobacteria</taxon>
        <taxon>Pseudomonadales</taxon>
        <taxon>Pseudomonadaceae</taxon>
        <taxon>Metapseudomonas</taxon>
    </lineage>
</organism>
<dbReference type="RefSeq" id="WP_044407480.1">
    <property type="nucleotide sequence ID" value="NZ_AP022642.1"/>
</dbReference>
<evidence type="ECO:0000256" key="1">
    <source>
        <dbReference type="SAM" id="Coils"/>
    </source>
</evidence>
<feature type="coiled-coil region" evidence="1">
    <location>
        <begin position="41"/>
        <end position="68"/>
    </location>
</feature>
<dbReference type="Proteomes" id="UP000501237">
    <property type="component" value="Chromosome"/>
</dbReference>